<protein>
    <submittedName>
        <fullName evidence="3">YceI family protein</fullName>
    </submittedName>
</protein>
<name>A0A4Q1D4P8_9BACT</name>
<organism evidence="3 4">
    <name type="scientific">Filimonas effusa</name>
    <dbReference type="NCBI Taxonomy" id="2508721"/>
    <lineage>
        <taxon>Bacteria</taxon>
        <taxon>Pseudomonadati</taxon>
        <taxon>Bacteroidota</taxon>
        <taxon>Chitinophagia</taxon>
        <taxon>Chitinophagales</taxon>
        <taxon>Chitinophagaceae</taxon>
        <taxon>Filimonas</taxon>
    </lineage>
</organism>
<feature type="chain" id="PRO_5020669461" evidence="1">
    <location>
        <begin position="20"/>
        <end position="179"/>
    </location>
</feature>
<gene>
    <name evidence="3" type="ORF">ESB13_11675</name>
</gene>
<dbReference type="EMBL" id="SDHZ01000002">
    <property type="protein sequence ID" value="RXK82793.1"/>
    <property type="molecule type" value="Genomic_DNA"/>
</dbReference>
<evidence type="ECO:0000313" key="3">
    <source>
        <dbReference type="EMBL" id="RXK82793.1"/>
    </source>
</evidence>
<dbReference type="SMART" id="SM00867">
    <property type="entry name" value="YceI"/>
    <property type="match status" value="1"/>
</dbReference>
<dbReference type="OrthoDB" id="116832at2"/>
<sequence>MKKLTTILMAAVSYMSAHGQTYLTRNGQVSFYSKTPMEDIKAVNKQVYAAIDLSTKTVAFTLLLKAFLFDKQLMQDHFNENYVESDKYPKASFTGSFKENIPATPGKYPVEIQGQLTLHGVSQPVKIPATLEIMPKGLSSTAIFTVRPSDYNIKIPSLVKEKIASQITVEVSANCSTVK</sequence>
<comment type="caution">
    <text evidence="3">The sequence shown here is derived from an EMBL/GenBank/DDBJ whole genome shotgun (WGS) entry which is preliminary data.</text>
</comment>
<proteinExistence type="predicted"/>
<feature type="signal peptide" evidence="1">
    <location>
        <begin position="1"/>
        <end position="19"/>
    </location>
</feature>
<dbReference type="PANTHER" id="PTHR34406:SF1">
    <property type="entry name" value="PROTEIN YCEI"/>
    <property type="match status" value="1"/>
</dbReference>
<reference evidence="3 4" key="1">
    <citation type="submission" date="2019-01" db="EMBL/GenBank/DDBJ databases">
        <title>Filimonas sp. strain TTM-71.</title>
        <authorList>
            <person name="Chen W.-M."/>
        </authorList>
    </citation>
    <scope>NUCLEOTIDE SEQUENCE [LARGE SCALE GENOMIC DNA]</scope>
    <source>
        <strain evidence="3 4">TTM-71</strain>
    </source>
</reference>
<dbReference type="PANTHER" id="PTHR34406">
    <property type="entry name" value="PROTEIN YCEI"/>
    <property type="match status" value="1"/>
</dbReference>
<dbReference type="Pfam" id="PF04264">
    <property type="entry name" value="YceI"/>
    <property type="match status" value="1"/>
</dbReference>
<feature type="domain" description="Lipid/polyisoprenoid-binding YceI-like" evidence="2">
    <location>
        <begin position="21"/>
        <end position="176"/>
    </location>
</feature>
<dbReference type="AlphaFoldDB" id="A0A4Q1D4P8"/>
<evidence type="ECO:0000259" key="2">
    <source>
        <dbReference type="SMART" id="SM00867"/>
    </source>
</evidence>
<dbReference type="Gene3D" id="2.40.128.110">
    <property type="entry name" value="Lipid/polyisoprenoid-binding, YceI-like"/>
    <property type="match status" value="1"/>
</dbReference>
<dbReference type="SUPFAM" id="SSF101874">
    <property type="entry name" value="YceI-like"/>
    <property type="match status" value="1"/>
</dbReference>
<accession>A0A4Q1D4P8</accession>
<dbReference type="InterPro" id="IPR036761">
    <property type="entry name" value="TTHA0802/YceI-like_sf"/>
</dbReference>
<keyword evidence="4" id="KW-1185">Reference proteome</keyword>
<evidence type="ECO:0000313" key="4">
    <source>
        <dbReference type="Proteomes" id="UP000290545"/>
    </source>
</evidence>
<keyword evidence="1" id="KW-0732">Signal</keyword>
<evidence type="ECO:0000256" key="1">
    <source>
        <dbReference type="SAM" id="SignalP"/>
    </source>
</evidence>
<dbReference type="InterPro" id="IPR007372">
    <property type="entry name" value="Lipid/polyisoprenoid-bd_YceI"/>
</dbReference>
<dbReference type="Proteomes" id="UP000290545">
    <property type="component" value="Unassembled WGS sequence"/>
</dbReference>